<reference evidence="1 2" key="1">
    <citation type="submission" date="2015-11" db="EMBL/GenBank/DDBJ databases">
        <title>A Two-component Flavoprotein Monooxygenase System MeaXY Responsible for para-Hydroxylation of 2-Methyl-6-ethylaniline and 2,6-Diethylaniline in Sphingobium baderi DE-13.</title>
        <authorList>
            <person name="Cheng M."/>
            <person name="Meng Q."/>
            <person name="Yang Y."/>
            <person name="Chu C."/>
            <person name="Yan X."/>
            <person name="He J."/>
            <person name="Li S."/>
        </authorList>
    </citation>
    <scope>NUCLEOTIDE SEQUENCE [LARGE SCALE GENOMIC DNA]</scope>
    <source>
        <strain evidence="1 2">DE-13</strain>
    </source>
</reference>
<name>A0A0S3EV45_9SPHN</name>
<evidence type="ECO:0008006" key="3">
    <source>
        <dbReference type="Google" id="ProtNLM"/>
    </source>
</evidence>
<dbReference type="STRING" id="1332080.ATN00_02205"/>
<dbReference type="KEGG" id="sbd:ATN00_02205"/>
<organism evidence="1 2">
    <name type="scientific">Sphingobium baderi</name>
    <dbReference type="NCBI Taxonomy" id="1332080"/>
    <lineage>
        <taxon>Bacteria</taxon>
        <taxon>Pseudomonadati</taxon>
        <taxon>Pseudomonadota</taxon>
        <taxon>Alphaproteobacteria</taxon>
        <taxon>Sphingomonadales</taxon>
        <taxon>Sphingomonadaceae</taxon>
        <taxon>Sphingobium</taxon>
    </lineage>
</organism>
<dbReference type="Gene3D" id="1.25.40.10">
    <property type="entry name" value="Tetratricopeptide repeat domain"/>
    <property type="match status" value="1"/>
</dbReference>
<dbReference type="EMBL" id="CP013264">
    <property type="protein sequence ID" value="ALR19292.1"/>
    <property type="molecule type" value="Genomic_DNA"/>
</dbReference>
<dbReference type="PANTHER" id="PTHR43628:SF1">
    <property type="entry name" value="CHITIN SYNTHASE REGULATORY FACTOR 2-RELATED"/>
    <property type="match status" value="1"/>
</dbReference>
<evidence type="ECO:0000313" key="1">
    <source>
        <dbReference type="EMBL" id="ALR19292.1"/>
    </source>
</evidence>
<protein>
    <recommendedName>
        <fullName evidence="3">Sel1 repeat protein</fullName>
    </recommendedName>
</protein>
<dbReference type="OrthoDB" id="6810016at2"/>
<dbReference type="Proteomes" id="UP000056968">
    <property type="component" value="Chromosome"/>
</dbReference>
<dbReference type="PANTHER" id="PTHR43628">
    <property type="entry name" value="ACTIVATOR OF C KINASE PROTEIN 1-RELATED"/>
    <property type="match status" value="1"/>
</dbReference>
<dbReference type="InterPro" id="IPR006597">
    <property type="entry name" value="Sel1-like"/>
</dbReference>
<dbReference type="Pfam" id="PF08238">
    <property type="entry name" value="Sel1"/>
    <property type="match status" value="4"/>
</dbReference>
<dbReference type="SMART" id="SM00671">
    <property type="entry name" value="SEL1"/>
    <property type="match status" value="4"/>
</dbReference>
<evidence type="ECO:0000313" key="2">
    <source>
        <dbReference type="Proteomes" id="UP000056968"/>
    </source>
</evidence>
<dbReference type="RefSeq" id="WP_062061537.1">
    <property type="nucleotide sequence ID" value="NZ_CP013264.1"/>
</dbReference>
<gene>
    <name evidence="1" type="ORF">ATN00_02205</name>
</gene>
<keyword evidence="2" id="KW-1185">Reference proteome</keyword>
<dbReference type="SUPFAM" id="SSF81901">
    <property type="entry name" value="HCP-like"/>
    <property type="match status" value="1"/>
</dbReference>
<dbReference type="InterPro" id="IPR011990">
    <property type="entry name" value="TPR-like_helical_dom_sf"/>
</dbReference>
<accession>A0A0S3EV45</accession>
<proteinExistence type="predicted"/>
<dbReference type="AlphaFoldDB" id="A0A0S3EV45"/>
<dbReference type="InterPro" id="IPR052945">
    <property type="entry name" value="Mitotic_Regulator"/>
</dbReference>
<sequence length="243" mass="26369">MSPHSKLIAMNEADRAAALAGPPEEVAALLLEAAEAGHAEAQLLIGQLYLDGKGVDRNPVEALRWFGIAAKDGNVMAMNMVGRCCEHGWGAAIDKSLAAQWYGSAAERGLDWAMYNLATLYSLGEGVSEDRPEALRLFEQAAALGHAKSMNMIGSFHEDGWVVERDIRQAARYYEMAAKGGDFRGQFNHARMLIDGGDIAGARLWLAKMSETATPAFLAKTKIWMAAQSDPVWQQALSSMQAR</sequence>